<keyword evidence="6" id="KW-0997">Cell inner membrane</keyword>
<evidence type="ECO:0000256" key="3">
    <source>
        <dbReference type="ARBA" id="ARBA00020042"/>
    </source>
</evidence>
<dbReference type="InterPro" id="IPR013545">
    <property type="entry name" value="T2SS_protein-GspG_C"/>
</dbReference>
<evidence type="ECO:0000313" key="13">
    <source>
        <dbReference type="EMBL" id="UTW05609.1"/>
    </source>
</evidence>
<keyword evidence="13" id="KW-0614">Plasmid</keyword>
<proteinExistence type="inferred from homology"/>
<dbReference type="InterPro" id="IPR010054">
    <property type="entry name" value="Type2_sec_GspG"/>
</dbReference>
<dbReference type="InterPro" id="IPR045584">
    <property type="entry name" value="Pilin-like"/>
</dbReference>
<evidence type="ECO:0000256" key="8">
    <source>
        <dbReference type="ARBA" id="ARBA00022989"/>
    </source>
</evidence>
<evidence type="ECO:0000259" key="12">
    <source>
        <dbReference type="Pfam" id="PF08334"/>
    </source>
</evidence>
<evidence type="ECO:0000256" key="9">
    <source>
        <dbReference type="ARBA" id="ARBA00023136"/>
    </source>
</evidence>
<comment type="similarity">
    <text evidence="2">Belongs to the GSP G family.</text>
</comment>
<evidence type="ECO:0000256" key="10">
    <source>
        <dbReference type="SAM" id="MobiDB-lite"/>
    </source>
</evidence>
<organism evidence="13 14">
    <name type="scientific">Amphritea atlantica</name>
    <dbReference type="NCBI Taxonomy" id="355243"/>
    <lineage>
        <taxon>Bacteria</taxon>
        <taxon>Pseudomonadati</taxon>
        <taxon>Pseudomonadota</taxon>
        <taxon>Gammaproteobacteria</taxon>
        <taxon>Oceanospirillales</taxon>
        <taxon>Oceanospirillaceae</taxon>
        <taxon>Amphritea</taxon>
    </lineage>
</organism>
<keyword evidence="7 11" id="KW-0812">Transmembrane</keyword>
<feature type="domain" description="Type II secretion system protein GspG C-terminal" evidence="12">
    <location>
        <begin position="38"/>
        <end position="145"/>
    </location>
</feature>
<geneLocation type="plasmid" evidence="13 14">
    <name>unnamed</name>
</geneLocation>
<dbReference type="SUPFAM" id="SSF54523">
    <property type="entry name" value="Pili subunits"/>
    <property type="match status" value="1"/>
</dbReference>
<accession>A0ABY5H0S2</accession>
<keyword evidence="5" id="KW-0488">Methylation</keyword>
<dbReference type="InterPro" id="IPR000983">
    <property type="entry name" value="Bac_GSPG_pilin"/>
</dbReference>
<evidence type="ECO:0000256" key="5">
    <source>
        <dbReference type="ARBA" id="ARBA00022481"/>
    </source>
</evidence>
<feature type="transmembrane region" description="Helical" evidence="11">
    <location>
        <begin position="21"/>
        <end position="40"/>
    </location>
</feature>
<sequence>MIKPTFYSQHARTAGFTLLELLVVLVILGLLASLVGPQVLKQLGSSKTKSAALQIEEYSAALDLFRLEVGRYPNSNEGLEALISKPSDAQNWNGPYLTKKVIREDPWGSPYIYRFPGEHGDFDLYSLGADNKEGGDGENQDVGSWQ</sequence>
<evidence type="ECO:0000256" key="1">
    <source>
        <dbReference type="ARBA" id="ARBA00004377"/>
    </source>
</evidence>
<keyword evidence="14" id="KW-1185">Reference proteome</keyword>
<dbReference type="PROSITE" id="PS00409">
    <property type="entry name" value="PROKAR_NTER_METHYL"/>
    <property type="match status" value="1"/>
</dbReference>
<reference evidence="13" key="1">
    <citation type="submission" date="2021-04" db="EMBL/GenBank/DDBJ databases">
        <title>Oceanospirillales bacteria with DddD are important DMSP degraders in coastal seawater.</title>
        <authorList>
            <person name="Liu J."/>
        </authorList>
    </citation>
    <scope>NUCLEOTIDE SEQUENCE</scope>
    <source>
        <strain evidence="13">GY6</strain>
        <plasmid evidence="13">unnamed</plasmid>
    </source>
</reference>
<dbReference type="PRINTS" id="PR00813">
    <property type="entry name" value="BCTERIALGSPG"/>
</dbReference>
<keyword evidence="8 11" id="KW-1133">Transmembrane helix</keyword>
<name>A0ABY5H0S2_9GAMM</name>
<evidence type="ECO:0000256" key="6">
    <source>
        <dbReference type="ARBA" id="ARBA00022519"/>
    </source>
</evidence>
<evidence type="ECO:0000256" key="11">
    <source>
        <dbReference type="SAM" id="Phobius"/>
    </source>
</evidence>
<feature type="region of interest" description="Disordered" evidence="10">
    <location>
        <begin position="126"/>
        <end position="146"/>
    </location>
</feature>
<gene>
    <name evidence="13" type="primary">gspG</name>
    <name evidence="13" type="ORF">KDX31_19630</name>
</gene>
<keyword evidence="9 11" id="KW-0472">Membrane</keyword>
<dbReference type="EMBL" id="CP073345">
    <property type="protein sequence ID" value="UTW05609.1"/>
    <property type="molecule type" value="Genomic_DNA"/>
</dbReference>
<evidence type="ECO:0000256" key="4">
    <source>
        <dbReference type="ARBA" id="ARBA00022475"/>
    </source>
</evidence>
<evidence type="ECO:0000256" key="2">
    <source>
        <dbReference type="ARBA" id="ARBA00009984"/>
    </source>
</evidence>
<dbReference type="InterPro" id="IPR012902">
    <property type="entry name" value="N_methyl_site"/>
</dbReference>
<dbReference type="Pfam" id="PF08334">
    <property type="entry name" value="T2SSG"/>
    <property type="match status" value="1"/>
</dbReference>
<evidence type="ECO:0000256" key="7">
    <source>
        <dbReference type="ARBA" id="ARBA00022692"/>
    </source>
</evidence>
<dbReference type="NCBIfam" id="TIGR01710">
    <property type="entry name" value="typeII_sec_gspG"/>
    <property type="match status" value="1"/>
</dbReference>
<keyword evidence="4" id="KW-1003">Cell membrane</keyword>
<dbReference type="Pfam" id="PF07963">
    <property type="entry name" value="N_methyl"/>
    <property type="match status" value="1"/>
</dbReference>
<dbReference type="NCBIfam" id="TIGR02532">
    <property type="entry name" value="IV_pilin_GFxxxE"/>
    <property type="match status" value="1"/>
</dbReference>
<comment type="subcellular location">
    <subcellularLocation>
        <location evidence="1">Cell inner membrane</location>
        <topology evidence="1">Single-pass membrane protein</topology>
    </subcellularLocation>
</comment>
<dbReference type="Gene3D" id="3.30.700.10">
    <property type="entry name" value="Glycoprotein, Type 4 Pilin"/>
    <property type="match status" value="1"/>
</dbReference>
<dbReference type="Proteomes" id="UP001059950">
    <property type="component" value="Plasmid unnamed"/>
</dbReference>
<protein>
    <recommendedName>
        <fullName evidence="3">Type II secretion system core protein G</fullName>
    </recommendedName>
</protein>
<evidence type="ECO:0000313" key="14">
    <source>
        <dbReference type="Proteomes" id="UP001059950"/>
    </source>
</evidence>